<keyword evidence="8" id="KW-1185">Reference proteome</keyword>
<evidence type="ECO:0000256" key="3">
    <source>
        <dbReference type="ARBA" id="ARBA00022827"/>
    </source>
</evidence>
<sequence>MAVSVLPSQGDCHRFLERQRDTRPHGHALVTQPAAVRALEDLKEAHNAFSSIGVDVGALHWWSYKGIMPIAVQLPTGKSSRAERRFQTDRSSLLFGKNVQGVEDGPRNSWLWTGDGEYSTDLVIAADGVLQPITNEKETISQLAQGARLAPWLEPGTKHGVLGSDRFVFSRFVNNGILGVLFNDVDHAGSGPVDGNWNTPVDVDALRTRFSDFKVTTRAFLDHVQHAEKWQMATGPELDTWWSASGRVVLLGDAAHAMLPHAARGLSEGIEDAISLSHMLRWATKSGVDRVDTPAVTDAWVNLPKPRVDIFMK</sequence>
<accession>A0A8H6EAW3</accession>
<dbReference type="GO" id="GO:0071949">
    <property type="term" value="F:FAD binding"/>
    <property type="evidence" value="ECO:0007669"/>
    <property type="project" value="InterPro"/>
</dbReference>
<keyword evidence="4" id="KW-0560">Oxidoreductase</keyword>
<dbReference type="Gene3D" id="3.30.9.30">
    <property type="match status" value="2"/>
</dbReference>
<dbReference type="InterPro" id="IPR036188">
    <property type="entry name" value="FAD/NAD-bd_sf"/>
</dbReference>
<comment type="caution">
    <text evidence="7">The sequence shown here is derived from an EMBL/GenBank/DDBJ whole genome shotgun (WGS) entry which is preliminary data.</text>
</comment>
<dbReference type="PRINTS" id="PR00420">
    <property type="entry name" value="RNGMNOXGNASE"/>
</dbReference>
<dbReference type="Proteomes" id="UP000541154">
    <property type="component" value="Unassembled WGS sequence"/>
</dbReference>
<evidence type="ECO:0000313" key="7">
    <source>
        <dbReference type="EMBL" id="KAF5865967.1"/>
    </source>
</evidence>
<dbReference type="AlphaFoldDB" id="A0A8H6EAW3"/>
<feature type="domain" description="FAD-binding" evidence="6">
    <location>
        <begin position="194"/>
        <end position="281"/>
    </location>
</feature>
<evidence type="ECO:0000256" key="5">
    <source>
        <dbReference type="ARBA" id="ARBA00023033"/>
    </source>
</evidence>
<evidence type="ECO:0000256" key="2">
    <source>
        <dbReference type="ARBA" id="ARBA00022630"/>
    </source>
</evidence>
<proteinExistence type="inferred from homology"/>
<keyword evidence="2" id="KW-0285">Flavoprotein</keyword>
<dbReference type="InterPro" id="IPR050493">
    <property type="entry name" value="FAD-dep_Monooxygenase_BioMet"/>
</dbReference>
<dbReference type="InterPro" id="IPR002938">
    <property type="entry name" value="FAD-bd"/>
</dbReference>
<keyword evidence="5" id="KW-0503">Monooxygenase</keyword>
<name>A0A8H6EAW3_PETAA</name>
<evidence type="ECO:0000256" key="1">
    <source>
        <dbReference type="ARBA" id="ARBA00007992"/>
    </source>
</evidence>
<dbReference type="PANTHER" id="PTHR13789:SF309">
    <property type="entry name" value="PUTATIVE (AFU_ORTHOLOGUE AFUA_6G14510)-RELATED"/>
    <property type="match status" value="1"/>
</dbReference>
<keyword evidence="3" id="KW-0274">FAD</keyword>
<dbReference type="Gene3D" id="3.50.50.60">
    <property type="entry name" value="FAD/NAD(P)-binding domain"/>
    <property type="match status" value="2"/>
</dbReference>
<dbReference type="SUPFAM" id="SSF51905">
    <property type="entry name" value="FAD/NAD(P)-binding domain"/>
    <property type="match status" value="1"/>
</dbReference>
<dbReference type="EMBL" id="SPNV01000013">
    <property type="protein sequence ID" value="KAF5865967.1"/>
    <property type="molecule type" value="Genomic_DNA"/>
</dbReference>
<comment type="similarity">
    <text evidence="1">Belongs to the paxM FAD-dependent monooxygenase family.</text>
</comment>
<organism evidence="7 8">
    <name type="scientific">Petromyces alliaceus</name>
    <name type="common">Aspergillus alliaceus</name>
    <dbReference type="NCBI Taxonomy" id="209559"/>
    <lineage>
        <taxon>Eukaryota</taxon>
        <taxon>Fungi</taxon>
        <taxon>Dikarya</taxon>
        <taxon>Ascomycota</taxon>
        <taxon>Pezizomycotina</taxon>
        <taxon>Eurotiomycetes</taxon>
        <taxon>Eurotiomycetidae</taxon>
        <taxon>Eurotiales</taxon>
        <taxon>Aspergillaceae</taxon>
        <taxon>Aspergillus</taxon>
        <taxon>Aspergillus subgen. Circumdati</taxon>
    </lineage>
</organism>
<evidence type="ECO:0000256" key="4">
    <source>
        <dbReference type="ARBA" id="ARBA00023002"/>
    </source>
</evidence>
<evidence type="ECO:0000259" key="6">
    <source>
        <dbReference type="Pfam" id="PF01494"/>
    </source>
</evidence>
<dbReference type="Pfam" id="PF01494">
    <property type="entry name" value="FAD_binding_3"/>
    <property type="match status" value="1"/>
</dbReference>
<dbReference type="GO" id="GO:0004497">
    <property type="term" value="F:monooxygenase activity"/>
    <property type="evidence" value="ECO:0007669"/>
    <property type="project" value="UniProtKB-KW"/>
</dbReference>
<protein>
    <recommendedName>
        <fullName evidence="6">FAD-binding domain-containing protein</fullName>
    </recommendedName>
</protein>
<reference evidence="7 8" key="1">
    <citation type="submission" date="2019-04" db="EMBL/GenBank/DDBJ databases">
        <title>Aspergillus burnettii sp. nov., novel species from soil in southeast Queensland.</title>
        <authorList>
            <person name="Gilchrist C.L.M."/>
            <person name="Pitt J.I."/>
            <person name="Lange L."/>
            <person name="Lacey H.J."/>
            <person name="Vuong D."/>
            <person name="Midgley D.J."/>
            <person name="Greenfield P."/>
            <person name="Bradbury M."/>
            <person name="Lacey E."/>
            <person name="Busk P.K."/>
            <person name="Pilgaard B."/>
            <person name="Chooi Y.H."/>
            <person name="Piggott A.M."/>
        </authorList>
    </citation>
    <scope>NUCLEOTIDE SEQUENCE [LARGE SCALE GENOMIC DNA]</scope>
    <source>
        <strain evidence="7 8">FRR 5400</strain>
    </source>
</reference>
<gene>
    <name evidence="7" type="ORF">ETB97_001545</name>
</gene>
<dbReference type="PANTHER" id="PTHR13789">
    <property type="entry name" value="MONOOXYGENASE"/>
    <property type="match status" value="1"/>
</dbReference>
<evidence type="ECO:0000313" key="8">
    <source>
        <dbReference type="Proteomes" id="UP000541154"/>
    </source>
</evidence>